<dbReference type="Proteomes" id="UP001454036">
    <property type="component" value="Unassembled WGS sequence"/>
</dbReference>
<protein>
    <submittedName>
        <fullName evidence="1">Uncharacterized protein</fullName>
    </submittedName>
</protein>
<name>A0AAV3Q8B9_LITER</name>
<evidence type="ECO:0000313" key="1">
    <source>
        <dbReference type="EMBL" id="GAA0160309.1"/>
    </source>
</evidence>
<proteinExistence type="predicted"/>
<dbReference type="AlphaFoldDB" id="A0AAV3Q8B9"/>
<organism evidence="1 2">
    <name type="scientific">Lithospermum erythrorhizon</name>
    <name type="common">Purple gromwell</name>
    <name type="synonym">Lithospermum officinale var. erythrorhizon</name>
    <dbReference type="NCBI Taxonomy" id="34254"/>
    <lineage>
        <taxon>Eukaryota</taxon>
        <taxon>Viridiplantae</taxon>
        <taxon>Streptophyta</taxon>
        <taxon>Embryophyta</taxon>
        <taxon>Tracheophyta</taxon>
        <taxon>Spermatophyta</taxon>
        <taxon>Magnoliopsida</taxon>
        <taxon>eudicotyledons</taxon>
        <taxon>Gunneridae</taxon>
        <taxon>Pentapetalae</taxon>
        <taxon>asterids</taxon>
        <taxon>lamiids</taxon>
        <taxon>Boraginales</taxon>
        <taxon>Boraginaceae</taxon>
        <taxon>Boraginoideae</taxon>
        <taxon>Lithospermeae</taxon>
        <taxon>Lithospermum</taxon>
    </lineage>
</organism>
<reference evidence="1 2" key="1">
    <citation type="submission" date="2024-01" db="EMBL/GenBank/DDBJ databases">
        <title>The complete chloroplast genome sequence of Lithospermum erythrorhizon: insights into the phylogenetic relationship among Boraginaceae species and the maternal lineages of purple gromwells.</title>
        <authorList>
            <person name="Okada T."/>
            <person name="Watanabe K."/>
        </authorList>
    </citation>
    <scope>NUCLEOTIDE SEQUENCE [LARGE SCALE GENOMIC DNA]</scope>
</reference>
<evidence type="ECO:0000313" key="2">
    <source>
        <dbReference type="Proteomes" id="UP001454036"/>
    </source>
</evidence>
<accession>A0AAV3Q8B9</accession>
<keyword evidence="2" id="KW-1185">Reference proteome</keyword>
<comment type="caution">
    <text evidence="1">The sequence shown here is derived from an EMBL/GenBank/DDBJ whole genome shotgun (WGS) entry which is preliminary data.</text>
</comment>
<gene>
    <name evidence="1" type="ORF">LIER_16891</name>
</gene>
<dbReference type="EMBL" id="BAABME010003842">
    <property type="protein sequence ID" value="GAA0160309.1"/>
    <property type="molecule type" value="Genomic_DNA"/>
</dbReference>
<sequence length="134" mass="16065">MISKLWDIYSKKDTIWVKWVNTVRLKGKSIWAYKSNIKDSWGWKCISGHRHWLYQNVEVDIGDGKDTFIWFDPWLEGKSLNDCQRDVKEKLVYRDFHTVAVVKMCSHEWRWPRGRRMNVECTGAIELGNENWSV</sequence>